<keyword evidence="3 4" id="KW-0413">Isomerase</keyword>
<dbReference type="EMBL" id="CP034073">
    <property type="protein sequence ID" value="AZG35956.1"/>
    <property type="molecule type" value="Genomic_DNA"/>
</dbReference>
<dbReference type="GO" id="GO:0005975">
    <property type="term" value="P:carbohydrate metabolic process"/>
    <property type="evidence" value="ECO:0007669"/>
    <property type="project" value="InterPro"/>
</dbReference>
<evidence type="ECO:0000256" key="4">
    <source>
        <dbReference type="PIRNR" id="PIRNR016020"/>
    </source>
</evidence>
<dbReference type="AlphaFoldDB" id="A0A3N4DMZ1"/>
<dbReference type="KEGG" id="spsr:EGC80_14430"/>
<protein>
    <recommendedName>
        <fullName evidence="4">Putative glucose-6-phosphate 1-epimerase</fullName>
        <ecNumber evidence="4">5.1.3.15</ecNumber>
    </recommendedName>
</protein>
<feature type="binding site" evidence="6">
    <location>
        <position position="61"/>
    </location>
    <ligand>
        <name>substrate</name>
    </ligand>
</feature>
<dbReference type="Gene3D" id="2.70.98.10">
    <property type="match status" value="1"/>
</dbReference>
<proteinExistence type="inferred from homology"/>
<evidence type="ECO:0000313" key="8">
    <source>
        <dbReference type="EMBL" id="RPA23511.1"/>
    </source>
</evidence>
<dbReference type="InterPro" id="IPR011013">
    <property type="entry name" value="Gal_mutarotase_sf_dom"/>
</dbReference>
<dbReference type="PIRSF" id="PIRSF016020">
    <property type="entry name" value="PHexose_mutarotase"/>
    <property type="match status" value="1"/>
</dbReference>
<reference evidence="10" key="2">
    <citation type="submission" date="2018-11" db="EMBL/GenBank/DDBJ databases">
        <title>Shewanella sp. R106.</title>
        <authorList>
            <person name="Hwang Y.J."/>
            <person name="Hwang C.Y."/>
        </authorList>
    </citation>
    <scope>NUCLEOTIDE SEQUENCE [LARGE SCALE GENOMIC DNA]</scope>
    <source>
        <strain evidence="10">R106</strain>
    </source>
</reference>
<dbReference type="Proteomes" id="UP000273778">
    <property type="component" value="Chromosome"/>
</dbReference>
<organism evidence="8 10">
    <name type="scientific">Shewanella psychromarinicola</name>
    <dbReference type="NCBI Taxonomy" id="2487742"/>
    <lineage>
        <taxon>Bacteria</taxon>
        <taxon>Pseudomonadati</taxon>
        <taxon>Pseudomonadota</taxon>
        <taxon>Gammaproteobacteria</taxon>
        <taxon>Alteromonadales</taxon>
        <taxon>Shewanellaceae</taxon>
        <taxon>Shewanella</taxon>
    </lineage>
</organism>
<name>A0A3N4DMZ1_9GAMM</name>
<dbReference type="EC" id="5.1.3.15" evidence="4"/>
<dbReference type="PANTHER" id="PTHR11122:SF13">
    <property type="entry name" value="GLUCOSE-6-PHOSPHATE 1-EPIMERASE"/>
    <property type="match status" value="1"/>
</dbReference>
<feature type="active site" evidence="5">
    <location>
        <position position="255"/>
    </location>
</feature>
<feature type="binding site" evidence="6">
    <location>
        <position position="81"/>
    </location>
    <ligand>
        <name>substrate</name>
    </ligand>
</feature>
<dbReference type="Proteomes" id="UP000278855">
    <property type="component" value="Unassembled WGS sequence"/>
</dbReference>
<evidence type="ECO:0000313" key="9">
    <source>
        <dbReference type="Proteomes" id="UP000273778"/>
    </source>
</evidence>
<feature type="binding site" evidence="6">
    <location>
        <position position="86"/>
    </location>
    <ligand>
        <name>substrate</name>
    </ligand>
</feature>
<evidence type="ECO:0000256" key="6">
    <source>
        <dbReference type="PIRSR" id="PIRSR016020-2"/>
    </source>
</evidence>
<dbReference type="OrthoDB" id="9790727at2"/>
<evidence type="ECO:0000313" key="10">
    <source>
        <dbReference type="Proteomes" id="UP000278855"/>
    </source>
</evidence>
<dbReference type="Pfam" id="PF01263">
    <property type="entry name" value="Aldose_epim"/>
    <property type="match status" value="1"/>
</dbReference>
<evidence type="ECO:0000256" key="1">
    <source>
        <dbReference type="ARBA" id="ARBA00001096"/>
    </source>
</evidence>
<comment type="catalytic activity">
    <reaction evidence="1">
        <text>alpha-D-glucose 6-phosphate = beta-D-glucose 6-phosphate</text>
        <dbReference type="Rhea" id="RHEA:16249"/>
        <dbReference type="ChEBI" id="CHEBI:58225"/>
        <dbReference type="ChEBI" id="CHEBI:58247"/>
        <dbReference type="EC" id="5.1.3.15"/>
    </reaction>
</comment>
<evidence type="ECO:0000256" key="3">
    <source>
        <dbReference type="ARBA" id="ARBA00023235"/>
    </source>
</evidence>
<evidence type="ECO:0000313" key="7">
    <source>
        <dbReference type="EMBL" id="AZG35956.1"/>
    </source>
</evidence>
<reference evidence="7 9" key="1">
    <citation type="submission" date="2018-11" db="EMBL/GenBank/DDBJ databases">
        <title>Shewanella sp. M2.</title>
        <authorList>
            <person name="Hwang Y.J."/>
            <person name="Hwang C.Y."/>
        </authorList>
    </citation>
    <scope>NUCLEOTIDE SEQUENCE [LARGE SCALE GENOMIC DNA]</scope>
    <source>
        <strain evidence="7 9">M2</strain>
    </source>
</reference>
<dbReference type="PANTHER" id="PTHR11122">
    <property type="entry name" value="APOSPORY-ASSOCIATED PROTEIN C-RELATED"/>
    <property type="match status" value="1"/>
</dbReference>
<evidence type="ECO:0000256" key="2">
    <source>
        <dbReference type="ARBA" id="ARBA00005866"/>
    </source>
</evidence>
<sequence length="281" mass="31749">MGLVTTKRHPNGLDYVAVDTTLCQARIFMQGAQIDQFTPAGKEPLLWVSNADDYQPGNGIRGGIPICWPWFGMSNTLGFPQHGFARNKIWSLESVKMRDQLVDLIFTLPAGEIDKQYWPHDSQIKVLFTLGETLSVSLVNTNNAHYDVTLTQALHSYFPIENIHQLTASGFEGSQYIEFGEGPFKQDDDVVQFDQETDRVYTKLAHTQELHTQNGTIVVSRENSQSAVLWNPWIDKSVRLSRFNPDDYLTMVCLEAANVLEDYVLLAPGQSHTMTTHIGWK</sequence>
<dbReference type="EMBL" id="RKKB01000016">
    <property type="protein sequence ID" value="RPA23511.1"/>
    <property type="molecule type" value="Genomic_DNA"/>
</dbReference>
<dbReference type="SUPFAM" id="SSF74650">
    <property type="entry name" value="Galactose mutarotase-like"/>
    <property type="match status" value="1"/>
</dbReference>
<evidence type="ECO:0000256" key="5">
    <source>
        <dbReference type="PIRSR" id="PIRSR016020-1"/>
    </source>
</evidence>
<dbReference type="InterPro" id="IPR014718">
    <property type="entry name" value="GH-type_carb-bd"/>
</dbReference>
<dbReference type="GO" id="GO:0030246">
    <property type="term" value="F:carbohydrate binding"/>
    <property type="evidence" value="ECO:0007669"/>
    <property type="project" value="UniProtKB-UniRule"/>
</dbReference>
<reference evidence="8" key="3">
    <citation type="submission" date="2018-11" db="EMBL/GenBank/DDBJ databases">
        <authorList>
            <person name="Hwang Y.J."/>
            <person name="Hwang C.Y."/>
        </authorList>
    </citation>
    <scope>NUCLEOTIDE SEQUENCE</scope>
    <source>
        <strain evidence="8">R106</strain>
    </source>
</reference>
<keyword evidence="9" id="KW-1185">Reference proteome</keyword>
<dbReference type="CDD" id="cd09020">
    <property type="entry name" value="D-hex-6-P-epi_like"/>
    <property type="match status" value="1"/>
</dbReference>
<accession>A0A3N4DMZ1</accession>
<dbReference type="InterPro" id="IPR008183">
    <property type="entry name" value="Aldose_1/G6P_1-epimerase"/>
</dbReference>
<dbReference type="RefSeq" id="WP_124013847.1">
    <property type="nucleotide sequence ID" value="NZ_CP034073.1"/>
</dbReference>
<feature type="active site" evidence="5">
    <location>
        <position position="155"/>
    </location>
</feature>
<dbReference type="GO" id="GO:0047938">
    <property type="term" value="F:glucose-6-phosphate 1-epimerase activity"/>
    <property type="evidence" value="ECO:0007669"/>
    <property type="project" value="UniProtKB-UniRule"/>
</dbReference>
<dbReference type="InterPro" id="IPR025532">
    <property type="entry name" value="G6P_1-epimerase"/>
</dbReference>
<gene>
    <name evidence="8" type="ORF">EGC77_18325</name>
    <name evidence="7" type="ORF">EGC80_14430</name>
</gene>
<comment type="similarity">
    <text evidence="2 4">Belongs to the glucose-6-phosphate 1-epimerase family.</text>
</comment>